<comment type="caution">
    <text evidence="1">The sequence shown here is derived from an EMBL/GenBank/DDBJ whole genome shotgun (WGS) entry which is preliminary data.</text>
</comment>
<organism evidence="1 2">
    <name type="scientific">Tsuneonella litorea</name>
    <dbReference type="NCBI Taxonomy" id="2976475"/>
    <lineage>
        <taxon>Bacteria</taxon>
        <taxon>Pseudomonadati</taxon>
        <taxon>Pseudomonadota</taxon>
        <taxon>Alphaproteobacteria</taxon>
        <taxon>Sphingomonadales</taxon>
        <taxon>Erythrobacteraceae</taxon>
        <taxon>Tsuneonella</taxon>
    </lineage>
</organism>
<dbReference type="AlphaFoldDB" id="A0A9X2W299"/>
<dbReference type="Proteomes" id="UP001142648">
    <property type="component" value="Unassembled WGS sequence"/>
</dbReference>
<evidence type="ECO:0000313" key="1">
    <source>
        <dbReference type="EMBL" id="MCT2559244.1"/>
    </source>
</evidence>
<reference evidence="1" key="1">
    <citation type="submission" date="2022-09" db="EMBL/GenBank/DDBJ databases">
        <title>The genome sequence of Tsuneonella sp. YG55.</title>
        <authorList>
            <person name="Liu Y."/>
        </authorList>
    </citation>
    <scope>NUCLEOTIDE SEQUENCE</scope>
    <source>
        <strain evidence="1">YG55</strain>
    </source>
</reference>
<sequence>MSGLSPEQRARLDRFMALVMIPCMEDPAQVAETHSGMAKAMLATTVRWSALDLAFLRWAAAGGADSGVDYPRLERLMCQAMERTA</sequence>
<keyword evidence="2" id="KW-1185">Reference proteome</keyword>
<dbReference type="EMBL" id="JAOAMV010000004">
    <property type="protein sequence ID" value="MCT2559244.1"/>
    <property type="molecule type" value="Genomic_DNA"/>
</dbReference>
<dbReference type="RefSeq" id="WP_259962116.1">
    <property type="nucleotide sequence ID" value="NZ_JAOAMV010000004.1"/>
</dbReference>
<accession>A0A9X2W299</accession>
<evidence type="ECO:0000313" key="2">
    <source>
        <dbReference type="Proteomes" id="UP001142648"/>
    </source>
</evidence>
<proteinExistence type="predicted"/>
<gene>
    <name evidence="1" type="ORF">N0B51_09630</name>
</gene>
<protein>
    <submittedName>
        <fullName evidence="1">Uncharacterized protein</fullName>
    </submittedName>
</protein>
<name>A0A9X2W299_9SPHN</name>